<keyword evidence="18" id="KW-1185">Reference proteome</keyword>
<dbReference type="InterPro" id="IPR006091">
    <property type="entry name" value="Acyl-CoA_Oxase/DH_mid-dom"/>
</dbReference>
<proteinExistence type="inferred from homology"/>
<keyword evidence="9" id="KW-0443">Lipid metabolism</keyword>
<keyword evidence="5 13" id="KW-0285">Flavoprotein</keyword>
<accession>A0ABR9EES8</accession>
<evidence type="ECO:0000256" key="4">
    <source>
        <dbReference type="ARBA" id="ARBA00011881"/>
    </source>
</evidence>
<feature type="domain" description="Acyl-CoA oxidase/dehydrogenase middle" evidence="15">
    <location>
        <begin position="128"/>
        <end position="223"/>
    </location>
</feature>
<name>A0ABR9EES8_9GAMM</name>
<dbReference type="EC" id="1.3.8.5" evidence="11"/>
<sequence>MSKNGFSLKSASDVLKQFCQQAVKQNIALRDQQQYLDEEIKQSLIDAGLMGIEINRDYFQRSDKALFDDALPFSGAVLMIQEVSKVDPGVAVFLHVHNILFNKILQQFGSDNQKSQWLPKVATGAVGAFAVTEPQAGSDLSLMETSAKRIDAGYEINGIKTWITNAGEAQVMLLIANTELECGRKVPSAFLVDTALPGISISQNIPKMSVRASSTCRVTMDQVIVPESALVGAQNQGVDIANYGLCMGRIGIAAQMLGISEGALSLAVEYANERVAFKHKTSEFQGVSFPLAQVCAEVSVLKPFIYQLAKKAELGHSSTQLLDEANKAKLVASQLADRATSAALETLGGNGVALDYDVEKLFRDAKVGKIYEGTVNILLRSIASRMFNC</sequence>
<dbReference type="SUPFAM" id="SSF47203">
    <property type="entry name" value="Acyl-CoA dehydrogenase C-terminal domain-like"/>
    <property type="match status" value="1"/>
</dbReference>
<reference evidence="17 18" key="1">
    <citation type="submission" date="2015-03" db="EMBL/GenBank/DDBJ databases">
        <title>Genome sequence of Pseudoalteromonas aurantia.</title>
        <authorList>
            <person name="Xie B.-B."/>
            <person name="Rong J.-C."/>
            <person name="Qin Q.-L."/>
            <person name="Zhang Y.-Z."/>
        </authorList>
    </citation>
    <scope>NUCLEOTIDE SEQUENCE [LARGE SCALE GENOMIC DNA]</scope>
    <source>
        <strain evidence="17 18">208</strain>
    </source>
</reference>
<dbReference type="EMBL" id="AQGV01000013">
    <property type="protein sequence ID" value="MBE0369471.1"/>
    <property type="molecule type" value="Genomic_DNA"/>
</dbReference>
<evidence type="ECO:0000256" key="6">
    <source>
        <dbReference type="ARBA" id="ARBA00022827"/>
    </source>
</evidence>
<evidence type="ECO:0000256" key="11">
    <source>
        <dbReference type="ARBA" id="ARBA00039036"/>
    </source>
</evidence>
<dbReference type="InterPro" id="IPR006089">
    <property type="entry name" value="Acyl-CoA_DH_CS"/>
</dbReference>
<evidence type="ECO:0000256" key="12">
    <source>
        <dbReference type="ARBA" id="ARBA00048235"/>
    </source>
</evidence>
<evidence type="ECO:0000256" key="2">
    <source>
        <dbReference type="ARBA" id="ARBA00005198"/>
    </source>
</evidence>
<dbReference type="InterPro" id="IPR009100">
    <property type="entry name" value="AcylCoA_DH/oxidase_NM_dom_sf"/>
</dbReference>
<dbReference type="Proteomes" id="UP000615755">
    <property type="component" value="Unassembled WGS sequence"/>
</dbReference>
<evidence type="ECO:0000256" key="9">
    <source>
        <dbReference type="ARBA" id="ARBA00023098"/>
    </source>
</evidence>
<keyword evidence="7" id="KW-0276">Fatty acid metabolism</keyword>
<dbReference type="PROSITE" id="PS00073">
    <property type="entry name" value="ACYL_COA_DH_2"/>
    <property type="match status" value="1"/>
</dbReference>
<dbReference type="InterPro" id="IPR046373">
    <property type="entry name" value="Acyl-CoA_Oxase/DH_mid-dom_sf"/>
</dbReference>
<dbReference type="SUPFAM" id="SSF56645">
    <property type="entry name" value="Acyl-CoA dehydrogenase NM domain-like"/>
    <property type="match status" value="1"/>
</dbReference>
<dbReference type="InterPro" id="IPR009075">
    <property type="entry name" value="AcylCo_DH/oxidase_C"/>
</dbReference>
<evidence type="ECO:0000313" key="17">
    <source>
        <dbReference type="EMBL" id="MBE0369471.1"/>
    </source>
</evidence>
<evidence type="ECO:0000256" key="8">
    <source>
        <dbReference type="ARBA" id="ARBA00023002"/>
    </source>
</evidence>
<dbReference type="Pfam" id="PF00441">
    <property type="entry name" value="Acyl-CoA_dh_1"/>
    <property type="match status" value="1"/>
</dbReference>
<organism evidence="17 18">
    <name type="scientific">Pseudoalteromonas aurantia 208</name>
    <dbReference type="NCBI Taxonomy" id="1314867"/>
    <lineage>
        <taxon>Bacteria</taxon>
        <taxon>Pseudomonadati</taxon>
        <taxon>Pseudomonadota</taxon>
        <taxon>Gammaproteobacteria</taxon>
        <taxon>Alteromonadales</taxon>
        <taxon>Pseudoalteromonadaceae</taxon>
        <taxon>Pseudoalteromonas</taxon>
    </lineage>
</organism>
<comment type="similarity">
    <text evidence="3 13">Belongs to the acyl-CoA dehydrogenase family.</text>
</comment>
<evidence type="ECO:0000259" key="16">
    <source>
        <dbReference type="Pfam" id="PF02771"/>
    </source>
</evidence>
<evidence type="ECO:0000313" key="18">
    <source>
        <dbReference type="Proteomes" id="UP000615755"/>
    </source>
</evidence>
<protein>
    <recommendedName>
        <fullName evidence="11">short-chain 2-methylacyl-CoA dehydrogenase</fullName>
        <ecNumber evidence="11">1.3.8.5</ecNumber>
    </recommendedName>
</protein>
<gene>
    <name evidence="17" type="ORF">PAUR_a3977</name>
</gene>
<evidence type="ECO:0000256" key="7">
    <source>
        <dbReference type="ARBA" id="ARBA00022832"/>
    </source>
</evidence>
<feature type="domain" description="Acyl-CoA dehydrogenase/oxidase N-terminal" evidence="16">
    <location>
        <begin position="13"/>
        <end position="124"/>
    </location>
</feature>
<evidence type="ECO:0000256" key="5">
    <source>
        <dbReference type="ARBA" id="ARBA00022630"/>
    </source>
</evidence>
<evidence type="ECO:0000256" key="10">
    <source>
        <dbReference type="ARBA" id="ARBA00037895"/>
    </source>
</evidence>
<comment type="subunit">
    <text evidence="4">Homotetramer.</text>
</comment>
<evidence type="ECO:0000256" key="13">
    <source>
        <dbReference type="RuleBase" id="RU362125"/>
    </source>
</evidence>
<comment type="cofactor">
    <cofactor evidence="1 13">
        <name>FAD</name>
        <dbReference type="ChEBI" id="CHEBI:57692"/>
    </cofactor>
</comment>
<keyword evidence="6 13" id="KW-0274">FAD</keyword>
<dbReference type="InterPro" id="IPR013786">
    <property type="entry name" value="AcylCoA_DH/ox_N"/>
</dbReference>
<comment type="pathway">
    <text evidence="2">Lipid metabolism; mitochondrial fatty acid beta-oxidation.</text>
</comment>
<dbReference type="Gene3D" id="1.20.140.10">
    <property type="entry name" value="Butyryl-CoA Dehydrogenase, subunit A, domain 3"/>
    <property type="match status" value="1"/>
</dbReference>
<dbReference type="InterPro" id="IPR036250">
    <property type="entry name" value="AcylCo_DH-like_C"/>
</dbReference>
<feature type="domain" description="Acyl-CoA dehydrogenase/oxidase C-terminal" evidence="14">
    <location>
        <begin position="235"/>
        <end position="386"/>
    </location>
</feature>
<evidence type="ECO:0000256" key="3">
    <source>
        <dbReference type="ARBA" id="ARBA00009347"/>
    </source>
</evidence>
<dbReference type="Gene3D" id="1.10.540.10">
    <property type="entry name" value="Acyl-CoA dehydrogenase/oxidase, N-terminal domain"/>
    <property type="match status" value="1"/>
</dbReference>
<dbReference type="Gene3D" id="2.40.110.10">
    <property type="entry name" value="Butyryl-CoA Dehydrogenase, subunit A, domain 2"/>
    <property type="match status" value="1"/>
</dbReference>
<evidence type="ECO:0000259" key="15">
    <source>
        <dbReference type="Pfam" id="PF02770"/>
    </source>
</evidence>
<dbReference type="Pfam" id="PF02770">
    <property type="entry name" value="Acyl-CoA_dh_M"/>
    <property type="match status" value="1"/>
</dbReference>
<evidence type="ECO:0000256" key="1">
    <source>
        <dbReference type="ARBA" id="ARBA00001974"/>
    </source>
</evidence>
<keyword evidence="8 13" id="KW-0560">Oxidoreductase</keyword>
<dbReference type="PANTHER" id="PTHR43884">
    <property type="entry name" value="ACYL-COA DEHYDROGENASE"/>
    <property type="match status" value="1"/>
</dbReference>
<evidence type="ECO:0000259" key="14">
    <source>
        <dbReference type="Pfam" id="PF00441"/>
    </source>
</evidence>
<comment type="pathway">
    <text evidence="10">Amino-acid degradation; L-isoleucine degradation.</text>
</comment>
<comment type="caution">
    <text evidence="17">The sequence shown here is derived from an EMBL/GenBank/DDBJ whole genome shotgun (WGS) entry which is preliminary data.</text>
</comment>
<dbReference type="Pfam" id="PF02771">
    <property type="entry name" value="Acyl-CoA_dh_N"/>
    <property type="match status" value="1"/>
</dbReference>
<dbReference type="RefSeq" id="WP_192508697.1">
    <property type="nucleotide sequence ID" value="NZ_AQGV01000013.1"/>
</dbReference>
<comment type="catalytic activity">
    <reaction evidence="12">
        <text>2-methylbutanoyl-CoA + oxidized [electron-transfer flavoprotein] + H(+) = (2E)-2-methylbut-2-enoyl-CoA + reduced [electron-transfer flavoprotein]</text>
        <dbReference type="Rhea" id="RHEA:43780"/>
        <dbReference type="Rhea" id="RHEA-COMP:10685"/>
        <dbReference type="Rhea" id="RHEA-COMP:10686"/>
        <dbReference type="ChEBI" id="CHEBI:15378"/>
        <dbReference type="ChEBI" id="CHEBI:57336"/>
        <dbReference type="ChEBI" id="CHEBI:57337"/>
        <dbReference type="ChEBI" id="CHEBI:57692"/>
        <dbReference type="ChEBI" id="CHEBI:58307"/>
        <dbReference type="EC" id="1.3.8.5"/>
    </reaction>
    <physiologicalReaction direction="left-to-right" evidence="12">
        <dbReference type="Rhea" id="RHEA:43781"/>
    </physiologicalReaction>
</comment>
<dbReference type="PANTHER" id="PTHR43884:SF1">
    <property type="entry name" value="SHORT_BRANCHED CHAIN SPECIFIC ACYL-COA DEHYDROGENASE, MITOCHONDRIAL"/>
    <property type="match status" value="1"/>
</dbReference>
<dbReference type="InterPro" id="IPR037069">
    <property type="entry name" value="AcylCoA_DH/ox_N_sf"/>
</dbReference>